<proteinExistence type="evidence at transcript level"/>
<accession>F2DDJ9</accession>
<dbReference type="EMBL" id="AK361966">
    <property type="protein sequence ID" value="BAJ93170.1"/>
    <property type="molecule type" value="mRNA"/>
</dbReference>
<dbReference type="AlphaFoldDB" id="F2DDJ9"/>
<evidence type="ECO:0000313" key="1">
    <source>
        <dbReference type="EMBL" id="BAJ93170.1"/>
    </source>
</evidence>
<sequence>MNILLTSILSTNFHLSAQPISFSYSRHRLRKHLGIKNRR</sequence>
<protein>
    <submittedName>
        <fullName evidence="1">Predicted protein</fullName>
    </submittedName>
</protein>
<reference evidence="1" key="1">
    <citation type="journal article" date="2011" name="Plant Physiol.">
        <title>Comprehensive sequence analysis of 24,783 barley full-length cDNAs derived from 12 clone libraries.</title>
        <authorList>
            <person name="Matsumoto T."/>
            <person name="Tanaka T."/>
            <person name="Sakai H."/>
            <person name="Amano N."/>
            <person name="Kanamori H."/>
            <person name="Kurita K."/>
            <person name="Kikuta A."/>
            <person name="Kamiya K."/>
            <person name="Yamamoto M."/>
            <person name="Ikawa H."/>
            <person name="Fujii N."/>
            <person name="Hori K."/>
            <person name="Itoh T."/>
            <person name="Sato K."/>
        </authorList>
    </citation>
    <scope>NUCLEOTIDE SEQUENCE</scope>
    <source>
        <tissue evidence="1">Shoot and root</tissue>
    </source>
</reference>
<name>F2DDJ9_HORVV</name>
<organism evidence="1">
    <name type="scientific">Hordeum vulgare subsp. vulgare</name>
    <name type="common">Domesticated barley</name>
    <dbReference type="NCBI Taxonomy" id="112509"/>
    <lineage>
        <taxon>Eukaryota</taxon>
        <taxon>Viridiplantae</taxon>
        <taxon>Streptophyta</taxon>
        <taxon>Embryophyta</taxon>
        <taxon>Tracheophyta</taxon>
        <taxon>Spermatophyta</taxon>
        <taxon>Magnoliopsida</taxon>
        <taxon>Liliopsida</taxon>
        <taxon>Poales</taxon>
        <taxon>Poaceae</taxon>
        <taxon>BOP clade</taxon>
        <taxon>Pooideae</taxon>
        <taxon>Triticodae</taxon>
        <taxon>Triticeae</taxon>
        <taxon>Hordeinae</taxon>
        <taxon>Hordeum</taxon>
    </lineage>
</organism>